<evidence type="ECO:0000313" key="1">
    <source>
        <dbReference type="EMBL" id="MPC41639.1"/>
    </source>
</evidence>
<gene>
    <name evidence="1" type="ORF">E2C01_035240</name>
</gene>
<evidence type="ECO:0000313" key="2">
    <source>
        <dbReference type="Proteomes" id="UP000324222"/>
    </source>
</evidence>
<comment type="caution">
    <text evidence="1">The sequence shown here is derived from an EMBL/GenBank/DDBJ whole genome shotgun (WGS) entry which is preliminary data.</text>
</comment>
<dbReference type="EMBL" id="VSRR010005137">
    <property type="protein sequence ID" value="MPC41639.1"/>
    <property type="molecule type" value="Genomic_DNA"/>
</dbReference>
<accession>A0A5B7F8U2</accession>
<organism evidence="1 2">
    <name type="scientific">Portunus trituberculatus</name>
    <name type="common">Swimming crab</name>
    <name type="synonym">Neptunus trituberculatus</name>
    <dbReference type="NCBI Taxonomy" id="210409"/>
    <lineage>
        <taxon>Eukaryota</taxon>
        <taxon>Metazoa</taxon>
        <taxon>Ecdysozoa</taxon>
        <taxon>Arthropoda</taxon>
        <taxon>Crustacea</taxon>
        <taxon>Multicrustacea</taxon>
        <taxon>Malacostraca</taxon>
        <taxon>Eumalacostraca</taxon>
        <taxon>Eucarida</taxon>
        <taxon>Decapoda</taxon>
        <taxon>Pleocyemata</taxon>
        <taxon>Brachyura</taxon>
        <taxon>Eubrachyura</taxon>
        <taxon>Portunoidea</taxon>
        <taxon>Portunidae</taxon>
        <taxon>Portuninae</taxon>
        <taxon>Portunus</taxon>
    </lineage>
</organism>
<keyword evidence="2" id="KW-1185">Reference proteome</keyword>
<name>A0A5B7F8U2_PORTR</name>
<dbReference type="AlphaFoldDB" id="A0A5B7F8U2"/>
<reference evidence="1 2" key="1">
    <citation type="submission" date="2019-05" db="EMBL/GenBank/DDBJ databases">
        <title>Another draft genome of Portunus trituberculatus and its Hox gene families provides insights of decapod evolution.</title>
        <authorList>
            <person name="Jeong J.-H."/>
            <person name="Song I."/>
            <person name="Kim S."/>
            <person name="Choi T."/>
            <person name="Kim D."/>
            <person name="Ryu S."/>
            <person name="Kim W."/>
        </authorList>
    </citation>
    <scope>NUCLEOTIDE SEQUENCE [LARGE SCALE GENOMIC DNA]</scope>
    <source>
        <tissue evidence="1">Muscle</tissue>
    </source>
</reference>
<proteinExistence type="predicted"/>
<sequence>MKYVSLRITILATLLFHVCVGIPGISIVSLCQPYFKPPFQIWNMIGFQGEQSVRVVVRGEAPRWNSADLHLDDYSRSPVWLAGFPPPRPTPAYWFIHYQGASPCTAADTTHGDYK</sequence>
<protein>
    <submittedName>
        <fullName evidence="1">Uncharacterized protein</fullName>
    </submittedName>
</protein>
<dbReference type="Proteomes" id="UP000324222">
    <property type="component" value="Unassembled WGS sequence"/>
</dbReference>